<dbReference type="Proteomes" id="UP000594014">
    <property type="component" value="Chromosome"/>
</dbReference>
<keyword evidence="2" id="KW-1185">Reference proteome</keyword>
<protein>
    <submittedName>
        <fullName evidence="1">Uncharacterized protein</fullName>
    </submittedName>
</protein>
<name>A0ACD1ADF4_9FIRM</name>
<reference evidence="1" key="1">
    <citation type="submission" date="2019-08" db="EMBL/GenBank/DDBJ databases">
        <title>Genome sequence of Clostridiales bacterium MT110.</title>
        <authorList>
            <person name="Cao J."/>
        </authorList>
    </citation>
    <scope>NUCLEOTIDE SEQUENCE</scope>
    <source>
        <strain evidence="1">MT110</strain>
    </source>
</reference>
<proteinExistence type="predicted"/>
<evidence type="ECO:0000313" key="2">
    <source>
        <dbReference type="Proteomes" id="UP000594014"/>
    </source>
</evidence>
<gene>
    <name evidence="1" type="ORF">FRZ06_13665</name>
</gene>
<sequence>MKKKFVFVLIMILIIALTSCKGAGDIEGSGGAIPPEEMLPVGTVNVDLMAMGLQSAEDSDRLTELIDKLQIGIAANPDWLTDYVKEYEGKELPYHPNFGLSQEEYDEYLGLSDNIKLYKAADGVISIEKTDDEQYTISQKEGLRLIDNITIDLSNNTVSTNFGTCKYNGEIKASDQQIATGRWNGYSWILEDMSDASNYQSIQFNLGQMEDSKKIIMYYQVRMANGENRIDDLEVIQYPL</sequence>
<evidence type="ECO:0000313" key="1">
    <source>
        <dbReference type="EMBL" id="QOX64314.1"/>
    </source>
</evidence>
<dbReference type="EMBL" id="CP042469">
    <property type="protein sequence ID" value="QOX64314.1"/>
    <property type="molecule type" value="Genomic_DNA"/>
</dbReference>
<accession>A0ACD1ADF4</accession>
<organism evidence="1 2">
    <name type="scientific">Anoxybacterium hadale</name>
    <dbReference type="NCBI Taxonomy" id="3408580"/>
    <lineage>
        <taxon>Bacteria</taxon>
        <taxon>Bacillati</taxon>
        <taxon>Bacillota</taxon>
        <taxon>Clostridia</taxon>
        <taxon>Peptostreptococcales</taxon>
        <taxon>Anaerovoracaceae</taxon>
        <taxon>Anoxybacterium</taxon>
    </lineage>
</organism>